<evidence type="ECO:0000256" key="3">
    <source>
        <dbReference type="ARBA" id="ARBA00022729"/>
    </source>
</evidence>
<dbReference type="PRINTS" id="PR00337">
    <property type="entry name" value="LEUILEVALBP"/>
</dbReference>
<feature type="domain" description="Leucine-binding protein" evidence="6">
    <location>
        <begin position="36"/>
        <end position="369"/>
    </location>
</feature>
<dbReference type="EMBL" id="BAABAF010000001">
    <property type="protein sequence ID" value="GAA3754644.1"/>
    <property type="molecule type" value="Genomic_DNA"/>
</dbReference>
<feature type="signal peptide" evidence="5">
    <location>
        <begin position="1"/>
        <end position="30"/>
    </location>
</feature>
<keyword evidence="2" id="KW-0813">Transport</keyword>
<dbReference type="CDD" id="cd06349">
    <property type="entry name" value="PBP1_ABC_HAAT-like"/>
    <property type="match status" value="1"/>
</dbReference>
<reference evidence="8" key="1">
    <citation type="journal article" date="2019" name="Int. J. Syst. Evol. Microbiol.">
        <title>The Global Catalogue of Microorganisms (GCM) 10K type strain sequencing project: providing services to taxonomists for standard genome sequencing and annotation.</title>
        <authorList>
            <consortium name="The Broad Institute Genomics Platform"/>
            <consortium name="The Broad Institute Genome Sequencing Center for Infectious Disease"/>
            <person name="Wu L."/>
            <person name="Ma J."/>
        </authorList>
    </citation>
    <scope>NUCLEOTIDE SEQUENCE [LARGE SCALE GENOMIC DNA]</scope>
    <source>
        <strain evidence="8">JCM 16950</strain>
    </source>
</reference>
<dbReference type="Proteomes" id="UP001500540">
    <property type="component" value="Unassembled WGS sequence"/>
</dbReference>
<keyword evidence="4" id="KW-0029">Amino-acid transport</keyword>
<gene>
    <name evidence="7" type="ORF">GCM10022240_04620</name>
</gene>
<keyword evidence="3 5" id="KW-0732">Signal</keyword>
<feature type="chain" id="PRO_5045589103" evidence="5">
    <location>
        <begin position="31"/>
        <end position="378"/>
    </location>
</feature>
<dbReference type="InterPro" id="IPR051010">
    <property type="entry name" value="BCAA_transport"/>
</dbReference>
<dbReference type="PROSITE" id="PS51257">
    <property type="entry name" value="PROKAR_LIPOPROTEIN"/>
    <property type="match status" value="1"/>
</dbReference>
<dbReference type="SUPFAM" id="SSF53822">
    <property type="entry name" value="Periplasmic binding protein-like I"/>
    <property type="match status" value="1"/>
</dbReference>
<dbReference type="PANTHER" id="PTHR30483:SF6">
    <property type="entry name" value="PERIPLASMIC BINDING PROTEIN OF ABC TRANSPORTER FOR NATURAL AMINO ACIDS"/>
    <property type="match status" value="1"/>
</dbReference>
<evidence type="ECO:0000256" key="2">
    <source>
        <dbReference type="ARBA" id="ARBA00022448"/>
    </source>
</evidence>
<evidence type="ECO:0000256" key="5">
    <source>
        <dbReference type="SAM" id="SignalP"/>
    </source>
</evidence>
<accession>A0ABP7G2M7</accession>
<evidence type="ECO:0000259" key="6">
    <source>
        <dbReference type="Pfam" id="PF13458"/>
    </source>
</evidence>
<name>A0ABP7G2M7_9MICO</name>
<protein>
    <submittedName>
        <fullName evidence="7">ABC transporter substrate-binding protein</fullName>
    </submittedName>
</protein>
<organism evidence="7 8">
    <name type="scientific">Microbacterium kribbense</name>
    <dbReference type="NCBI Taxonomy" id="433645"/>
    <lineage>
        <taxon>Bacteria</taxon>
        <taxon>Bacillati</taxon>
        <taxon>Actinomycetota</taxon>
        <taxon>Actinomycetes</taxon>
        <taxon>Micrococcales</taxon>
        <taxon>Microbacteriaceae</taxon>
        <taxon>Microbacterium</taxon>
    </lineage>
</organism>
<evidence type="ECO:0000313" key="8">
    <source>
        <dbReference type="Proteomes" id="UP001500540"/>
    </source>
</evidence>
<evidence type="ECO:0000256" key="4">
    <source>
        <dbReference type="ARBA" id="ARBA00022970"/>
    </source>
</evidence>
<dbReference type="RefSeq" id="WP_344780097.1">
    <property type="nucleotide sequence ID" value="NZ_BAABAF010000001.1"/>
</dbReference>
<dbReference type="Pfam" id="PF13458">
    <property type="entry name" value="Peripla_BP_6"/>
    <property type="match status" value="1"/>
</dbReference>
<evidence type="ECO:0000256" key="1">
    <source>
        <dbReference type="ARBA" id="ARBA00010062"/>
    </source>
</evidence>
<dbReference type="PANTHER" id="PTHR30483">
    <property type="entry name" value="LEUCINE-SPECIFIC-BINDING PROTEIN"/>
    <property type="match status" value="1"/>
</dbReference>
<dbReference type="Gene3D" id="3.40.50.2300">
    <property type="match status" value="2"/>
</dbReference>
<proteinExistence type="inferred from homology"/>
<sequence>MSSRSRRYAAVAVLATAAMLMAGCAGTAAASPGDGPITFAVSGPATGINAEYGGFWKRGFAVALDEVNAVGGVNGRHVKLDWYDSQSDPKQSVTVAQQIVADPHVIAEIGDFSSPASMAATPIYQANGLLQYAATSSSPDFTKGGTVAFAPELSQAVTAAAQADAAVKVSKKIAVLYQNTDWGTTTFGIFKKRATANGATLTATSSYLPTSTDFRSVLQNVKASDPDLLYIIGYDPDESAIIKQARQIGWSVPVFASQFSKTAIGLTGAASEGVYTTDAWWPESDVPAVKSFVAAFQKKYDGDLPNQFEAGAYDAVTELVAAVKQGGATRAGVLKGIVADKKLPSVRFGDFAFGADRRPPAIPMITLVVKDGVLTRVE</sequence>
<evidence type="ECO:0000313" key="7">
    <source>
        <dbReference type="EMBL" id="GAA3754644.1"/>
    </source>
</evidence>
<keyword evidence="8" id="KW-1185">Reference proteome</keyword>
<dbReference type="InterPro" id="IPR028081">
    <property type="entry name" value="Leu-bd"/>
</dbReference>
<comment type="caution">
    <text evidence="7">The sequence shown here is derived from an EMBL/GenBank/DDBJ whole genome shotgun (WGS) entry which is preliminary data.</text>
</comment>
<comment type="similarity">
    <text evidence="1">Belongs to the leucine-binding protein family.</text>
</comment>
<dbReference type="InterPro" id="IPR028082">
    <property type="entry name" value="Peripla_BP_I"/>
</dbReference>
<dbReference type="InterPro" id="IPR000709">
    <property type="entry name" value="Leu_Ile_Val-bd"/>
</dbReference>